<evidence type="ECO:0000313" key="2">
    <source>
        <dbReference type="EMBL" id="KAF3836866.1"/>
    </source>
</evidence>
<evidence type="ECO:0000313" key="3">
    <source>
        <dbReference type="Proteomes" id="UP000518266"/>
    </source>
</evidence>
<accession>A0A7J5XID8</accession>
<feature type="region of interest" description="Disordered" evidence="1">
    <location>
        <begin position="55"/>
        <end position="81"/>
    </location>
</feature>
<dbReference type="EMBL" id="JAAKFY010000023">
    <property type="protein sequence ID" value="KAF3836866.1"/>
    <property type="molecule type" value="Genomic_DNA"/>
</dbReference>
<name>A0A7J5XID8_DISMA</name>
<reference evidence="2 3" key="1">
    <citation type="submission" date="2020-03" db="EMBL/GenBank/DDBJ databases">
        <title>Dissostichus mawsoni Genome sequencing and assembly.</title>
        <authorList>
            <person name="Park H."/>
        </authorList>
    </citation>
    <scope>NUCLEOTIDE SEQUENCE [LARGE SCALE GENOMIC DNA]</scope>
    <source>
        <strain evidence="2">DM0001</strain>
        <tissue evidence="2">Muscle</tissue>
    </source>
</reference>
<gene>
    <name evidence="2" type="ORF">F7725_004330</name>
</gene>
<dbReference type="Proteomes" id="UP000518266">
    <property type="component" value="Unassembled WGS sequence"/>
</dbReference>
<protein>
    <submittedName>
        <fullName evidence="2">Uncharacterized protein</fullName>
    </submittedName>
</protein>
<organism evidence="2 3">
    <name type="scientific">Dissostichus mawsoni</name>
    <name type="common">Antarctic cod</name>
    <dbReference type="NCBI Taxonomy" id="36200"/>
    <lineage>
        <taxon>Eukaryota</taxon>
        <taxon>Metazoa</taxon>
        <taxon>Chordata</taxon>
        <taxon>Craniata</taxon>
        <taxon>Vertebrata</taxon>
        <taxon>Euteleostomi</taxon>
        <taxon>Actinopterygii</taxon>
        <taxon>Neopterygii</taxon>
        <taxon>Teleostei</taxon>
        <taxon>Neoteleostei</taxon>
        <taxon>Acanthomorphata</taxon>
        <taxon>Eupercaria</taxon>
        <taxon>Perciformes</taxon>
        <taxon>Notothenioidei</taxon>
        <taxon>Nototheniidae</taxon>
        <taxon>Dissostichus</taxon>
    </lineage>
</organism>
<comment type="caution">
    <text evidence="2">The sequence shown here is derived from an EMBL/GenBank/DDBJ whole genome shotgun (WGS) entry which is preliminary data.</text>
</comment>
<keyword evidence="3" id="KW-1185">Reference proteome</keyword>
<proteinExistence type="predicted"/>
<dbReference type="AlphaFoldDB" id="A0A7J5XID8"/>
<sequence length="92" mass="10506">MMSTYNQASLQLSILESLLRLVRTKLNQRLWGPDTECATVRSFTALKLKRNALNTSQDPSMLPHSGHILQHPPPHPPNSHECEDQCEWNVFV</sequence>
<evidence type="ECO:0000256" key="1">
    <source>
        <dbReference type="SAM" id="MobiDB-lite"/>
    </source>
</evidence>